<keyword evidence="1" id="KW-0479">Metal-binding</keyword>
<dbReference type="PANTHER" id="PTHR21497:SF24">
    <property type="entry name" value="E3 UBIQUITIN-PROTEIN LIGASE UBR1"/>
    <property type="match status" value="1"/>
</dbReference>
<dbReference type="GO" id="GO:0005737">
    <property type="term" value="C:cytoplasm"/>
    <property type="evidence" value="ECO:0007669"/>
    <property type="project" value="TreeGrafter"/>
</dbReference>
<dbReference type="GO" id="GO:0016567">
    <property type="term" value="P:protein ubiquitination"/>
    <property type="evidence" value="ECO:0007669"/>
    <property type="project" value="UniProtKB-UniRule"/>
</dbReference>
<dbReference type="GO" id="GO:0071596">
    <property type="term" value="P:ubiquitin-dependent protein catabolic process via the N-end rule pathway"/>
    <property type="evidence" value="ECO:0007669"/>
    <property type="project" value="UniProtKB-UniRule"/>
</dbReference>
<dbReference type="GO" id="GO:0008270">
    <property type="term" value="F:zinc ion binding"/>
    <property type="evidence" value="ECO:0007669"/>
    <property type="project" value="UniProtKB-UniRule"/>
</dbReference>
<evidence type="ECO:0000256" key="1">
    <source>
        <dbReference type="RuleBase" id="RU366018"/>
    </source>
</evidence>
<proteinExistence type="inferred from homology"/>
<dbReference type="Pfam" id="PF18995">
    <property type="entry name" value="PRT6_C"/>
    <property type="match status" value="1"/>
</dbReference>
<comment type="similarity">
    <text evidence="1">Belongs to the E3 ubiquitin-protein ligase UBR1-like family.</text>
</comment>
<evidence type="ECO:0000259" key="2">
    <source>
        <dbReference type="Pfam" id="PF18995"/>
    </source>
</evidence>
<comment type="pathway">
    <text evidence="1">Protein modification; protein ubiquitination.</text>
</comment>
<comment type="function">
    <text evidence="1">Ubiquitin ligase protein which is a component of the N-end rule pathway. Recognizes and binds to proteins bearing specific N-terminal residues that are destabilizing according to the N-end rule, leading to their ubiquitination and subsequent degradation.</text>
</comment>
<keyword evidence="1" id="KW-0808">Transferase</keyword>
<keyword evidence="3" id="KW-1185">Reference proteome</keyword>
<evidence type="ECO:0000313" key="3">
    <source>
        <dbReference type="Proteomes" id="UP000095283"/>
    </source>
</evidence>
<sequence length="367" mass="41686">MSVGWTWQDGVQSIKQPRHVRELLPDGSLDELHVLRLCMLGLYFQVFATFVDSEMSSESSITSQMKSRLCFLWSLAKPDDTPLVDVVRLQASLENATLSLLRPLALFYHGITQISPPEALKDPSVNEFEPLCRYMGLPSTLFDLLQGISPERLFKMWSTAIPSDPLQRLSLVPQPVQPNLLVDLPHEYSDVINIAATFRCPSIPLDENASNVPTMCLVCGQILCSQSYCCQKLVNKETTGACRYHMMSCSGSMGAFLRIRDCSIILMTNRNRGCFRPAPYVDEFGEADQGFRRGNPLHLNNELYQKLRQLWLHQGITEEVVNQYEIDHRNIQFGFCPLMKSNENIYVNTFQKNQFTSCKRITTIATT</sequence>
<keyword evidence="1" id="KW-0863">Zinc-finger</keyword>
<dbReference type="GO" id="GO:0061630">
    <property type="term" value="F:ubiquitin protein ligase activity"/>
    <property type="evidence" value="ECO:0007669"/>
    <property type="project" value="UniProtKB-UniRule"/>
</dbReference>
<evidence type="ECO:0000313" key="4">
    <source>
        <dbReference type="WBParaSite" id="Hba_18980"/>
    </source>
</evidence>
<dbReference type="InterPro" id="IPR044046">
    <property type="entry name" value="E3_ligase_UBR-like_C"/>
</dbReference>
<keyword evidence="1" id="KW-0833">Ubl conjugation pathway</keyword>
<dbReference type="EC" id="2.3.2.27" evidence="1"/>
<dbReference type="WBParaSite" id="Hba_18980">
    <property type="protein sequence ID" value="Hba_18980"/>
    <property type="gene ID" value="Hba_18980"/>
</dbReference>
<reference evidence="4" key="1">
    <citation type="submission" date="2016-11" db="UniProtKB">
        <authorList>
            <consortium name="WormBaseParasite"/>
        </authorList>
    </citation>
    <scope>IDENTIFICATION</scope>
</reference>
<dbReference type="UniPathway" id="UPA00143"/>
<protein>
    <recommendedName>
        <fullName evidence="1">E3 ubiquitin-protein ligase</fullName>
        <ecNumber evidence="1">2.3.2.27</ecNumber>
    </recommendedName>
</protein>
<dbReference type="InterPro" id="IPR039164">
    <property type="entry name" value="UBR1-like"/>
</dbReference>
<dbReference type="GO" id="GO:0000151">
    <property type="term" value="C:ubiquitin ligase complex"/>
    <property type="evidence" value="ECO:0007669"/>
    <property type="project" value="TreeGrafter"/>
</dbReference>
<name>A0A1I7XNR8_HETBA</name>
<dbReference type="AlphaFoldDB" id="A0A1I7XNR8"/>
<organism evidence="3 4">
    <name type="scientific">Heterorhabditis bacteriophora</name>
    <name type="common">Entomopathogenic nematode worm</name>
    <dbReference type="NCBI Taxonomy" id="37862"/>
    <lineage>
        <taxon>Eukaryota</taxon>
        <taxon>Metazoa</taxon>
        <taxon>Ecdysozoa</taxon>
        <taxon>Nematoda</taxon>
        <taxon>Chromadorea</taxon>
        <taxon>Rhabditida</taxon>
        <taxon>Rhabditina</taxon>
        <taxon>Rhabditomorpha</taxon>
        <taxon>Strongyloidea</taxon>
        <taxon>Heterorhabditidae</taxon>
        <taxon>Heterorhabditis</taxon>
    </lineage>
</organism>
<keyword evidence="1" id="KW-0862">Zinc</keyword>
<dbReference type="PANTHER" id="PTHR21497">
    <property type="entry name" value="UBIQUITIN LIGASE E3 ALPHA-RELATED"/>
    <property type="match status" value="1"/>
</dbReference>
<dbReference type="Proteomes" id="UP000095283">
    <property type="component" value="Unplaced"/>
</dbReference>
<comment type="catalytic activity">
    <reaction evidence="1">
        <text>S-ubiquitinyl-[E2 ubiquitin-conjugating enzyme]-L-cysteine + [acceptor protein]-L-lysine = [E2 ubiquitin-conjugating enzyme]-L-cysteine + N(6)-ubiquitinyl-[acceptor protein]-L-lysine.</text>
        <dbReference type="EC" id="2.3.2.27"/>
    </reaction>
</comment>
<accession>A0A1I7XNR8</accession>
<feature type="domain" description="E3 ubiquitin-protein ligase UBR-like C-terminal" evidence="2">
    <location>
        <begin position="29"/>
        <end position="312"/>
    </location>
</feature>